<reference evidence="1" key="1">
    <citation type="submission" date="2022-05" db="EMBL/GenBank/DDBJ databases">
        <authorList>
            <person name="Tuo L."/>
        </authorList>
    </citation>
    <scope>NUCLEOTIDE SEQUENCE</scope>
    <source>
        <strain evidence="1">BSK12Z-4</strain>
    </source>
</reference>
<dbReference type="EMBL" id="JAMOIL010000006">
    <property type="protein sequence ID" value="MCM0619807.1"/>
    <property type="molecule type" value="Genomic_DNA"/>
</dbReference>
<evidence type="ECO:0000313" key="2">
    <source>
        <dbReference type="Proteomes" id="UP001139485"/>
    </source>
</evidence>
<comment type="caution">
    <text evidence="1">The sequence shown here is derived from an EMBL/GenBank/DDBJ whole genome shotgun (WGS) entry which is preliminary data.</text>
</comment>
<proteinExistence type="predicted"/>
<protein>
    <submittedName>
        <fullName evidence="1">Uncharacterized protein</fullName>
    </submittedName>
</protein>
<name>A0A9X2IE15_9ACTN</name>
<keyword evidence="2" id="KW-1185">Reference proteome</keyword>
<gene>
    <name evidence="1" type="ORF">M8330_05815</name>
</gene>
<evidence type="ECO:0000313" key="1">
    <source>
        <dbReference type="EMBL" id="MCM0619807.1"/>
    </source>
</evidence>
<organism evidence="1 2">
    <name type="scientific">Nocardioides bruguierae</name>
    <dbReference type="NCBI Taxonomy" id="2945102"/>
    <lineage>
        <taxon>Bacteria</taxon>
        <taxon>Bacillati</taxon>
        <taxon>Actinomycetota</taxon>
        <taxon>Actinomycetes</taxon>
        <taxon>Propionibacteriales</taxon>
        <taxon>Nocardioidaceae</taxon>
        <taxon>Nocardioides</taxon>
    </lineage>
</organism>
<accession>A0A9X2IE15</accession>
<sequence length="69" mass="7111">MAITTDAEAHAALVIVDTLTREASHDAETVRGAVRAIDDAASTQLGAPVHRDVYALDAAIVAAQQAASR</sequence>
<dbReference type="Proteomes" id="UP001139485">
    <property type="component" value="Unassembled WGS sequence"/>
</dbReference>
<dbReference type="AlphaFoldDB" id="A0A9X2IE15"/>
<dbReference type="RefSeq" id="WP_250826557.1">
    <property type="nucleotide sequence ID" value="NZ_JAMOIL010000006.1"/>
</dbReference>